<dbReference type="GO" id="GO:0016616">
    <property type="term" value="F:oxidoreductase activity, acting on the CH-OH group of donors, NAD or NADP as acceptor"/>
    <property type="evidence" value="ECO:0007669"/>
    <property type="project" value="TreeGrafter"/>
</dbReference>
<accession>A0A381SHM9</accession>
<dbReference type="AlphaFoldDB" id="A0A381SHM9"/>
<proteinExistence type="predicted"/>
<dbReference type="Pfam" id="PF00106">
    <property type="entry name" value="adh_short"/>
    <property type="match status" value="1"/>
</dbReference>
<dbReference type="Gene3D" id="3.40.50.720">
    <property type="entry name" value="NAD(P)-binding Rossmann-like Domain"/>
    <property type="match status" value="1"/>
</dbReference>
<reference evidence="1" key="1">
    <citation type="submission" date="2018-05" db="EMBL/GenBank/DDBJ databases">
        <authorList>
            <person name="Lanie J.A."/>
            <person name="Ng W.-L."/>
            <person name="Kazmierczak K.M."/>
            <person name="Andrzejewski T.M."/>
            <person name="Davidsen T.M."/>
            <person name="Wayne K.J."/>
            <person name="Tettelin H."/>
            <person name="Glass J.I."/>
            <person name="Rusch D."/>
            <person name="Podicherti R."/>
            <person name="Tsui H.-C.T."/>
            <person name="Winkler M.E."/>
        </authorList>
    </citation>
    <scope>NUCLEOTIDE SEQUENCE</scope>
</reference>
<evidence type="ECO:0008006" key="2">
    <source>
        <dbReference type="Google" id="ProtNLM"/>
    </source>
</evidence>
<gene>
    <name evidence="1" type="ORF">METZ01_LOCUS55813</name>
</gene>
<name>A0A381SHM9_9ZZZZ</name>
<dbReference type="PANTHER" id="PTHR45458">
    <property type="entry name" value="SHORT-CHAIN DEHYDROGENASE/REDUCTASE SDR"/>
    <property type="match status" value="1"/>
</dbReference>
<evidence type="ECO:0000313" key="1">
    <source>
        <dbReference type="EMBL" id="SVA02959.1"/>
    </source>
</evidence>
<dbReference type="CDD" id="cd05325">
    <property type="entry name" value="carb_red_sniffer_like_SDR_c"/>
    <property type="match status" value="1"/>
</dbReference>
<organism evidence="1">
    <name type="scientific">marine metagenome</name>
    <dbReference type="NCBI Taxonomy" id="408172"/>
    <lineage>
        <taxon>unclassified sequences</taxon>
        <taxon>metagenomes</taxon>
        <taxon>ecological metagenomes</taxon>
    </lineage>
</organism>
<dbReference type="InterPro" id="IPR036291">
    <property type="entry name" value="NAD(P)-bd_dom_sf"/>
</dbReference>
<dbReference type="InterPro" id="IPR002347">
    <property type="entry name" value="SDR_fam"/>
</dbReference>
<dbReference type="EMBL" id="UINC01003059">
    <property type="protein sequence ID" value="SVA02959.1"/>
    <property type="molecule type" value="Genomic_DNA"/>
</dbReference>
<dbReference type="InterPro" id="IPR052184">
    <property type="entry name" value="SDR_enzymes"/>
</dbReference>
<sequence length="283" mass="31409">MSNKLESMTFPNQIIKTVSLCLLALIFFVSSFAIRADANQADGYIPTTLITGANRGIGFEFTKQYLAKGWRVIATCRKPEAADDLKTLQAEYPDLLIIDKLDVRDHNQIDLLAERYNNTLIDVLLNNAGISGGQKEQIFGRFDYEAYNAVLETNTIGPLKMAEAFYPHVRDSQHKKIITVSSSEGSISNVFKRGGRLFFYRSSKSALNMVMVNLAYMLKDRGIVVAMVNPGATGTDFMASLAAMGFPLRKTEVAVSDMMRNIDALSIETTGAYLSYKGQQVPW</sequence>
<protein>
    <recommendedName>
        <fullName evidence="2">Short-chain dehydrogenase/reductase SDR</fullName>
    </recommendedName>
</protein>
<dbReference type="PANTHER" id="PTHR45458:SF1">
    <property type="entry name" value="SHORT CHAIN DEHYDROGENASE"/>
    <property type="match status" value="1"/>
</dbReference>
<dbReference type="PRINTS" id="PR00081">
    <property type="entry name" value="GDHRDH"/>
</dbReference>
<dbReference type="SUPFAM" id="SSF51735">
    <property type="entry name" value="NAD(P)-binding Rossmann-fold domains"/>
    <property type="match status" value="1"/>
</dbReference>